<accession>A0A1G7UKB6</accession>
<evidence type="ECO:0000256" key="1">
    <source>
        <dbReference type="ARBA" id="ARBA00022553"/>
    </source>
</evidence>
<dbReference type="SMART" id="SM00448">
    <property type="entry name" value="REC"/>
    <property type="match status" value="1"/>
</dbReference>
<feature type="domain" description="Response regulatory" evidence="3">
    <location>
        <begin position="3"/>
        <end position="117"/>
    </location>
</feature>
<evidence type="ECO:0000259" key="3">
    <source>
        <dbReference type="PROSITE" id="PS50110"/>
    </source>
</evidence>
<keyword evidence="1 2" id="KW-0597">Phosphoprotein</keyword>
<dbReference type="InterPro" id="IPR011006">
    <property type="entry name" value="CheY-like_superfamily"/>
</dbReference>
<dbReference type="OrthoDB" id="1646880at2"/>
<dbReference type="Gene3D" id="3.40.50.2300">
    <property type="match status" value="1"/>
</dbReference>
<dbReference type="PANTHER" id="PTHR44591:SF3">
    <property type="entry name" value="RESPONSE REGULATORY DOMAIN-CONTAINING PROTEIN"/>
    <property type="match status" value="1"/>
</dbReference>
<dbReference type="Gene3D" id="2.40.50.1020">
    <property type="entry name" value="LytTr DNA-binding domain"/>
    <property type="match status" value="1"/>
</dbReference>
<protein>
    <submittedName>
        <fullName evidence="4">Two component transcriptional regulator, LytTR family</fullName>
    </submittedName>
</protein>
<dbReference type="Pfam" id="PF00072">
    <property type="entry name" value="Response_reg"/>
    <property type="match status" value="1"/>
</dbReference>
<dbReference type="STRING" id="104663.SAMN04488121_104414"/>
<dbReference type="InterPro" id="IPR050595">
    <property type="entry name" value="Bact_response_regulator"/>
</dbReference>
<dbReference type="AlphaFoldDB" id="A0A1G7UKB6"/>
<dbReference type="PROSITE" id="PS50110">
    <property type="entry name" value="RESPONSE_REGULATORY"/>
    <property type="match status" value="1"/>
</dbReference>
<reference evidence="5" key="1">
    <citation type="submission" date="2016-10" db="EMBL/GenBank/DDBJ databases">
        <authorList>
            <person name="Varghese N."/>
            <person name="Submissions S."/>
        </authorList>
    </citation>
    <scope>NUCLEOTIDE SEQUENCE [LARGE SCALE GENOMIC DNA]</scope>
    <source>
        <strain evidence="5">DSM 527</strain>
    </source>
</reference>
<proteinExistence type="predicted"/>
<dbReference type="RefSeq" id="WP_089834576.1">
    <property type="nucleotide sequence ID" value="NZ_FNBN01000004.1"/>
</dbReference>
<organism evidence="4 5">
    <name type="scientific">Chitinophaga filiformis</name>
    <name type="common">Myxococcus filiformis</name>
    <name type="synonym">Flexibacter filiformis</name>
    <dbReference type="NCBI Taxonomy" id="104663"/>
    <lineage>
        <taxon>Bacteria</taxon>
        <taxon>Pseudomonadati</taxon>
        <taxon>Bacteroidota</taxon>
        <taxon>Chitinophagia</taxon>
        <taxon>Chitinophagales</taxon>
        <taxon>Chitinophagaceae</taxon>
        <taxon>Chitinophaga</taxon>
    </lineage>
</organism>
<dbReference type="InterPro" id="IPR001789">
    <property type="entry name" value="Sig_transdc_resp-reg_receiver"/>
</dbReference>
<dbReference type="EMBL" id="FNBN01000004">
    <property type="protein sequence ID" value="SDG48035.1"/>
    <property type="molecule type" value="Genomic_DNA"/>
</dbReference>
<sequence>MIKAVIIDDERNSRDIISLMLEKYCPDVQIAATASDCADGIATIHEHQPQLVFLDLEMPDGTGFDVLLGTKDAPPFEAVFVTAFEKKFLHTIRFSEVEIILKPIDRESLMSAVNKITSRIHANASTSRYKVLLENFNSGKNINMDLVIPVTQQDDMIIPLNTIAYLEANTEKCTIHLVDKAQLQAERSFRYYTDLFGALRFYQINNHQMVQLSQISHIENDGSKVVLKNGVKLEVADRRKKDLVSHWKQYR</sequence>
<evidence type="ECO:0000313" key="4">
    <source>
        <dbReference type="EMBL" id="SDG48035.1"/>
    </source>
</evidence>
<name>A0A1G7UKB6_CHIFI</name>
<dbReference type="PANTHER" id="PTHR44591">
    <property type="entry name" value="STRESS RESPONSE REGULATOR PROTEIN 1"/>
    <property type="match status" value="1"/>
</dbReference>
<dbReference type="SUPFAM" id="SSF52172">
    <property type="entry name" value="CheY-like"/>
    <property type="match status" value="1"/>
</dbReference>
<feature type="modified residue" description="4-aspartylphosphate" evidence="2">
    <location>
        <position position="55"/>
    </location>
</feature>
<dbReference type="Proteomes" id="UP000199045">
    <property type="component" value="Unassembled WGS sequence"/>
</dbReference>
<gene>
    <name evidence="4" type="ORF">SAMN04488121_104414</name>
</gene>
<dbReference type="GO" id="GO:0003677">
    <property type="term" value="F:DNA binding"/>
    <property type="evidence" value="ECO:0007669"/>
    <property type="project" value="InterPro"/>
</dbReference>
<evidence type="ECO:0000313" key="5">
    <source>
        <dbReference type="Proteomes" id="UP000199045"/>
    </source>
</evidence>
<evidence type="ECO:0000256" key="2">
    <source>
        <dbReference type="PROSITE-ProRule" id="PRU00169"/>
    </source>
</evidence>
<dbReference type="InterPro" id="IPR007492">
    <property type="entry name" value="LytTR_DNA-bd_dom"/>
</dbReference>
<dbReference type="Pfam" id="PF04397">
    <property type="entry name" value="LytTR"/>
    <property type="match status" value="1"/>
</dbReference>
<dbReference type="GO" id="GO:0000160">
    <property type="term" value="P:phosphorelay signal transduction system"/>
    <property type="evidence" value="ECO:0007669"/>
    <property type="project" value="InterPro"/>
</dbReference>
<dbReference type="SMART" id="SM00850">
    <property type="entry name" value="LytTR"/>
    <property type="match status" value="1"/>
</dbReference>